<feature type="transmembrane region" description="Helical" evidence="6">
    <location>
        <begin position="26"/>
        <end position="48"/>
    </location>
</feature>
<feature type="domain" description="Amino acid transporter transmembrane" evidence="7">
    <location>
        <begin position="5"/>
        <end position="70"/>
    </location>
</feature>
<dbReference type="GO" id="GO:0016020">
    <property type="term" value="C:membrane"/>
    <property type="evidence" value="ECO:0007669"/>
    <property type="project" value="UniProtKB-SubCell"/>
</dbReference>
<reference evidence="8 9" key="1">
    <citation type="journal article" date="2018" name="Science">
        <title>The opium poppy genome and morphinan production.</title>
        <authorList>
            <person name="Guo L."/>
            <person name="Winzer T."/>
            <person name="Yang X."/>
            <person name="Li Y."/>
            <person name="Ning Z."/>
            <person name="He Z."/>
            <person name="Teodor R."/>
            <person name="Lu Y."/>
            <person name="Bowser T.A."/>
            <person name="Graham I.A."/>
            <person name="Ye K."/>
        </authorList>
    </citation>
    <scope>NUCLEOTIDE SEQUENCE [LARGE SCALE GENOMIC DNA]</scope>
    <source>
        <strain evidence="9">cv. HN1</strain>
        <tissue evidence="8">Leaves</tissue>
    </source>
</reference>
<dbReference type="Gramene" id="RZC59009">
    <property type="protein sequence ID" value="RZC59009"/>
    <property type="gene ID" value="C5167_006321"/>
</dbReference>
<keyword evidence="2 6" id="KW-0812">Transmembrane</keyword>
<evidence type="ECO:0000256" key="2">
    <source>
        <dbReference type="ARBA" id="ARBA00022692"/>
    </source>
</evidence>
<protein>
    <recommendedName>
        <fullName evidence="7">Amino acid transporter transmembrane domain-containing protein</fullName>
    </recommendedName>
</protein>
<evidence type="ECO:0000256" key="1">
    <source>
        <dbReference type="ARBA" id="ARBA00004370"/>
    </source>
</evidence>
<feature type="non-terminal residue" evidence="8">
    <location>
        <position position="74"/>
    </location>
</feature>
<comment type="subcellular location">
    <subcellularLocation>
        <location evidence="1">Membrane</location>
    </subcellularLocation>
</comment>
<keyword evidence="5 6" id="KW-0472">Membrane</keyword>
<evidence type="ECO:0000313" key="8">
    <source>
        <dbReference type="EMBL" id="RZC59009.1"/>
    </source>
</evidence>
<organism evidence="8 9">
    <name type="scientific">Papaver somniferum</name>
    <name type="common">Opium poppy</name>
    <dbReference type="NCBI Taxonomy" id="3469"/>
    <lineage>
        <taxon>Eukaryota</taxon>
        <taxon>Viridiplantae</taxon>
        <taxon>Streptophyta</taxon>
        <taxon>Embryophyta</taxon>
        <taxon>Tracheophyta</taxon>
        <taxon>Spermatophyta</taxon>
        <taxon>Magnoliopsida</taxon>
        <taxon>Ranunculales</taxon>
        <taxon>Papaveraceae</taxon>
        <taxon>Papaveroideae</taxon>
        <taxon>Papaver</taxon>
    </lineage>
</organism>
<keyword evidence="9" id="KW-1185">Reference proteome</keyword>
<name>A0A4Y7JGY2_PAPSO</name>
<accession>A0A4Y7JGY2</accession>
<dbReference type="InterPro" id="IPR013057">
    <property type="entry name" value="AA_transpt_TM"/>
</dbReference>
<dbReference type="GO" id="GO:0006865">
    <property type="term" value="P:amino acid transport"/>
    <property type="evidence" value="ECO:0007669"/>
    <property type="project" value="UniProtKB-KW"/>
</dbReference>
<proteinExistence type="predicted"/>
<evidence type="ECO:0000259" key="7">
    <source>
        <dbReference type="Pfam" id="PF01490"/>
    </source>
</evidence>
<dbReference type="EMBL" id="CM010718">
    <property type="protein sequence ID" value="RZC59009.1"/>
    <property type="molecule type" value="Genomic_DNA"/>
</dbReference>
<gene>
    <name evidence="8" type="ORF">C5167_006321</name>
</gene>
<keyword evidence="3" id="KW-0813">Transport</keyword>
<dbReference type="AlphaFoldDB" id="A0A4Y7JGY2"/>
<keyword evidence="4 6" id="KW-1133">Transmembrane helix</keyword>
<evidence type="ECO:0000256" key="6">
    <source>
        <dbReference type="SAM" id="Phobius"/>
    </source>
</evidence>
<keyword evidence="3" id="KW-0029">Amino-acid transport</keyword>
<evidence type="ECO:0000313" key="9">
    <source>
        <dbReference type="Proteomes" id="UP000316621"/>
    </source>
</evidence>
<evidence type="ECO:0000256" key="5">
    <source>
        <dbReference type="ARBA" id="ARBA00023136"/>
    </source>
</evidence>
<dbReference type="Proteomes" id="UP000316621">
    <property type="component" value="Chromosome 4"/>
</dbReference>
<sequence length="74" mass="7799">MMGLLIGLGQLSTAYALQNGGWVSGFFLLGLGVLGGYTSHLLGLCLAAKVDLRNYSDIGYSAFGKKGRLISLIF</sequence>
<evidence type="ECO:0000256" key="4">
    <source>
        <dbReference type="ARBA" id="ARBA00022989"/>
    </source>
</evidence>
<dbReference type="Pfam" id="PF01490">
    <property type="entry name" value="Aa_trans"/>
    <property type="match status" value="1"/>
</dbReference>
<evidence type="ECO:0000256" key="3">
    <source>
        <dbReference type="ARBA" id="ARBA00022970"/>
    </source>
</evidence>